<accession>A0A5S3WFK8</accession>
<dbReference type="AlphaFoldDB" id="A0A5S3WFK8"/>
<reference evidence="1 2" key="1">
    <citation type="submission" date="2018-01" db="EMBL/GenBank/DDBJ databases">
        <authorList>
            <person name="Paulsen S."/>
            <person name="Gram L.K."/>
        </authorList>
    </citation>
    <scope>NUCLEOTIDE SEQUENCE [LARGE SCALE GENOMIC DNA]</scope>
    <source>
        <strain evidence="1 2">S2676</strain>
    </source>
</reference>
<organism evidence="1 2">
    <name type="scientific">Pseudoalteromonas rubra</name>
    <dbReference type="NCBI Taxonomy" id="43658"/>
    <lineage>
        <taxon>Bacteria</taxon>
        <taxon>Pseudomonadati</taxon>
        <taxon>Pseudomonadota</taxon>
        <taxon>Gammaproteobacteria</taxon>
        <taxon>Alteromonadales</taxon>
        <taxon>Pseudoalteromonadaceae</taxon>
        <taxon>Pseudoalteromonas</taxon>
    </lineage>
</organism>
<evidence type="ECO:0000313" key="1">
    <source>
        <dbReference type="EMBL" id="TMP20964.1"/>
    </source>
</evidence>
<protein>
    <submittedName>
        <fullName evidence="1">Uncharacterized protein</fullName>
    </submittedName>
</protein>
<feature type="non-terminal residue" evidence="1">
    <location>
        <position position="1"/>
    </location>
</feature>
<evidence type="ECO:0000313" key="2">
    <source>
        <dbReference type="Proteomes" id="UP000310249"/>
    </source>
</evidence>
<sequence length="96" mass="11366">FSFTNELSIAHQSGEAYFHKIYSKEEKNEFYTRILTETDFTRLSDERKKPILESEGFTILAPLNKNTALQLNRYYKKSFSDIDIEVARRFGNVFEQ</sequence>
<name>A0A5S3WFK8_9GAMM</name>
<dbReference type="EMBL" id="PNCI01000187">
    <property type="protein sequence ID" value="TMP20964.1"/>
    <property type="molecule type" value="Genomic_DNA"/>
</dbReference>
<proteinExistence type="predicted"/>
<feature type="non-terminal residue" evidence="1">
    <location>
        <position position="96"/>
    </location>
</feature>
<comment type="caution">
    <text evidence="1">The sequence shown here is derived from an EMBL/GenBank/DDBJ whole genome shotgun (WGS) entry which is preliminary data.</text>
</comment>
<dbReference type="RefSeq" id="WP_171045453.1">
    <property type="nucleotide sequence ID" value="NZ_PNCI01000187.1"/>
</dbReference>
<dbReference type="Proteomes" id="UP000310249">
    <property type="component" value="Unassembled WGS sequence"/>
</dbReference>
<gene>
    <name evidence="1" type="ORF">CWB99_24180</name>
</gene>
<reference evidence="2" key="2">
    <citation type="submission" date="2019-06" db="EMBL/GenBank/DDBJ databases">
        <title>Co-occurence of chitin degradation, pigmentation and bioactivity in marine Pseudoalteromonas.</title>
        <authorList>
            <person name="Sonnenschein E.C."/>
            <person name="Bech P.K."/>
        </authorList>
    </citation>
    <scope>NUCLEOTIDE SEQUENCE [LARGE SCALE GENOMIC DNA]</scope>
    <source>
        <strain evidence="2">S2676</strain>
    </source>
</reference>